<dbReference type="Proteomes" id="UP000676336">
    <property type="component" value="Unassembled WGS sequence"/>
</dbReference>
<evidence type="ECO:0000313" key="2">
    <source>
        <dbReference type="EMBL" id="CAF4222866.1"/>
    </source>
</evidence>
<organism evidence="2 3">
    <name type="scientific">Rotaria magnacalcarata</name>
    <dbReference type="NCBI Taxonomy" id="392030"/>
    <lineage>
        <taxon>Eukaryota</taxon>
        <taxon>Metazoa</taxon>
        <taxon>Spiralia</taxon>
        <taxon>Gnathifera</taxon>
        <taxon>Rotifera</taxon>
        <taxon>Eurotatoria</taxon>
        <taxon>Bdelloidea</taxon>
        <taxon>Philodinida</taxon>
        <taxon>Philodinidae</taxon>
        <taxon>Rotaria</taxon>
    </lineage>
</organism>
<feature type="region of interest" description="Disordered" evidence="1">
    <location>
        <begin position="1"/>
        <end position="78"/>
    </location>
</feature>
<name>A0A8S2SDB1_9BILA</name>
<evidence type="ECO:0000313" key="3">
    <source>
        <dbReference type="Proteomes" id="UP000676336"/>
    </source>
</evidence>
<gene>
    <name evidence="2" type="ORF">SMN809_LOCUS22797</name>
</gene>
<feature type="compositionally biased region" description="Polar residues" evidence="1">
    <location>
        <begin position="29"/>
        <end position="53"/>
    </location>
</feature>
<dbReference type="EMBL" id="CAJOBI010022050">
    <property type="protein sequence ID" value="CAF4222866.1"/>
    <property type="molecule type" value="Genomic_DNA"/>
</dbReference>
<proteinExistence type="predicted"/>
<dbReference type="AlphaFoldDB" id="A0A8S2SDB1"/>
<comment type="caution">
    <text evidence="2">The sequence shown here is derived from an EMBL/GenBank/DDBJ whole genome shotgun (WGS) entry which is preliminary data.</text>
</comment>
<protein>
    <submittedName>
        <fullName evidence="2">Uncharacterized protein</fullName>
    </submittedName>
</protein>
<feature type="non-terminal residue" evidence="2">
    <location>
        <position position="1"/>
    </location>
</feature>
<evidence type="ECO:0000256" key="1">
    <source>
        <dbReference type="SAM" id="MobiDB-lite"/>
    </source>
</evidence>
<accession>A0A8S2SDB1</accession>
<feature type="compositionally biased region" description="Basic and acidic residues" evidence="1">
    <location>
        <begin position="8"/>
        <end position="23"/>
    </location>
</feature>
<reference evidence="2" key="1">
    <citation type="submission" date="2021-02" db="EMBL/GenBank/DDBJ databases">
        <authorList>
            <person name="Nowell W R."/>
        </authorList>
    </citation>
    <scope>NUCLEOTIDE SEQUENCE</scope>
</reference>
<feature type="non-terminal residue" evidence="2">
    <location>
        <position position="78"/>
    </location>
</feature>
<sequence>QDSSHSSPRVEKVSTPHESRKPSIELPKPTNNILTHENDQNNSQDNNHTSLPTSEVNKNENDSSDNEETSKNQNLQPT</sequence>